<dbReference type="SFLD" id="SFLDG01082">
    <property type="entry name" value="B12-binding_domain_containing"/>
    <property type="match status" value="1"/>
</dbReference>
<keyword evidence="3" id="KW-0479">Metal-binding</keyword>
<name>A0A450S7S8_9GAMM</name>
<dbReference type="GO" id="GO:0003824">
    <property type="term" value="F:catalytic activity"/>
    <property type="evidence" value="ECO:0007669"/>
    <property type="project" value="InterPro"/>
</dbReference>
<dbReference type="SUPFAM" id="SSF102114">
    <property type="entry name" value="Radical SAM enzymes"/>
    <property type="match status" value="1"/>
</dbReference>
<dbReference type="InterPro" id="IPR006638">
    <property type="entry name" value="Elp3/MiaA/NifB-like_rSAM"/>
</dbReference>
<dbReference type="GO" id="GO:0046872">
    <property type="term" value="F:metal ion binding"/>
    <property type="evidence" value="ECO:0007669"/>
    <property type="project" value="UniProtKB-KW"/>
</dbReference>
<evidence type="ECO:0000259" key="6">
    <source>
        <dbReference type="PROSITE" id="PS51918"/>
    </source>
</evidence>
<evidence type="ECO:0000256" key="2">
    <source>
        <dbReference type="ARBA" id="ARBA00022691"/>
    </source>
</evidence>
<dbReference type="InterPro" id="IPR058240">
    <property type="entry name" value="rSAM_sf"/>
</dbReference>
<comment type="cofactor">
    <cofactor evidence="1">
        <name>[4Fe-4S] cluster</name>
        <dbReference type="ChEBI" id="CHEBI:49883"/>
    </cofactor>
</comment>
<dbReference type="InterPro" id="IPR051198">
    <property type="entry name" value="BchE-like"/>
</dbReference>
<accession>A0A450S7S8</accession>
<dbReference type="PANTHER" id="PTHR43409:SF7">
    <property type="entry name" value="BLL1977 PROTEIN"/>
    <property type="match status" value="1"/>
</dbReference>
<sequence>MSQIHLLFPPSWTLTTGSAHLALPLLKGFLESRGISTRTRDLNLEFANQFIARLPLTSLQSACTEGSLEDMNEPYFRAEDEINRVAAGSEGEWNAQLGFAFSRFSHHSSRQVFESLDAESPFNQYFDERVIPDIQKENPPVVGICLASLYQLIPTFQLCKRLRRAGYEGFIVLGGNTVSRLLREISIPPVFDLIDGLIPFQGEIPMLELYRVLREGGDLANVPCLIWQDSDGNIRQNADHSEFIPDDAATPDYRDLPVGEYWGVNYLNVVSARGCYWGKCNFCVIPYGWGHNGFAGQRSARKTYGDIVALMERHGIRRFKFVDETLSPHFMRAFSEQVIDNGLDIEWEGYTRLERDWRDADFVDLVSRAGFRKGWFGLECLPSDKRAHLNKNDAADPMRLLELCNAANIKVHFFCMFGYPGTGKSDAANTVEFLLNNRERIDTVDIFPWVYTKHTHVKRVERIERPDEDWALEYAHASLRADTLNSEEIAELASDWEEVVWAEAPELLHPTYRMVSPWSVK</sequence>
<evidence type="ECO:0000256" key="5">
    <source>
        <dbReference type="ARBA" id="ARBA00023014"/>
    </source>
</evidence>
<dbReference type="InterPro" id="IPR007197">
    <property type="entry name" value="rSAM"/>
</dbReference>
<dbReference type="GO" id="GO:0051536">
    <property type="term" value="F:iron-sulfur cluster binding"/>
    <property type="evidence" value="ECO:0007669"/>
    <property type="project" value="UniProtKB-KW"/>
</dbReference>
<organism evidence="7">
    <name type="scientific">Candidatus Kentrum sp. DK</name>
    <dbReference type="NCBI Taxonomy" id="2126562"/>
    <lineage>
        <taxon>Bacteria</taxon>
        <taxon>Pseudomonadati</taxon>
        <taxon>Pseudomonadota</taxon>
        <taxon>Gammaproteobacteria</taxon>
        <taxon>Candidatus Kentrum</taxon>
    </lineage>
</organism>
<dbReference type="PANTHER" id="PTHR43409">
    <property type="entry name" value="ANAEROBIC MAGNESIUM-PROTOPORPHYRIN IX MONOMETHYL ESTER CYCLASE-RELATED"/>
    <property type="match status" value="1"/>
</dbReference>
<evidence type="ECO:0000313" key="7">
    <source>
        <dbReference type="EMBL" id="VFJ47952.1"/>
    </source>
</evidence>
<keyword evidence="4" id="KW-0408">Iron</keyword>
<evidence type="ECO:0000256" key="1">
    <source>
        <dbReference type="ARBA" id="ARBA00001966"/>
    </source>
</evidence>
<dbReference type="PROSITE" id="PS51918">
    <property type="entry name" value="RADICAL_SAM"/>
    <property type="match status" value="1"/>
</dbReference>
<gene>
    <name evidence="7" type="ORF">BECKDK2373B_GA0170837_101924</name>
</gene>
<evidence type="ECO:0000256" key="4">
    <source>
        <dbReference type="ARBA" id="ARBA00023004"/>
    </source>
</evidence>
<proteinExistence type="predicted"/>
<protein>
    <submittedName>
        <fullName evidence="7">Radical SAM superfamily enzyme YgiQ, UPF0313 family</fullName>
    </submittedName>
</protein>
<keyword evidence="2" id="KW-0949">S-adenosyl-L-methionine</keyword>
<keyword evidence="5" id="KW-0411">Iron-sulfur</keyword>
<reference evidence="7" key="1">
    <citation type="submission" date="2019-02" db="EMBL/GenBank/DDBJ databases">
        <authorList>
            <person name="Gruber-Vodicka R. H."/>
            <person name="Seah K. B. B."/>
        </authorList>
    </citation>
    <scope>NUCLEOTIDE SEQUENCE</scope>
    <source>
        <strain evidence="7">BECK_DK47</strain>
    </source>
</reference>
<dbReference type="AlphaFoldDB" id="A0A450S7S8"/>
<dbReference type="SMART" id="SM00729">
    <property type="entry name" value="Elp3"/>
    <property type="match status" value="1"/>
</dbReference>
<feature type="domain" description="Radical SAM core" evidence="6">
    <location>
        <begin position="261"/>
        <end position="482"/>
    </location>
</feature>
<dbReference type="EMBL" id="CAADEX010000019">
    <property type="protein sequence ID" value="VFJ47952.1"/>
    <property type="molecule type" value="Genomic_DNA"/>
</dbReference>
<evidence type="ECO:0000256" key="3">
    <source>
        <dbReference type="ARBA" id="ARBA00022723"/>
    </source>
</evidence>
<dbReference type="SFLD" id="SFLDS00029">
    <property type="entry name" value="Radical_SAM"/>
    <property type="match status" value="1"/>
</dbReference>